<feature type="compositionally biased region" description="Low complexity" evidence="1">
    <location>
        <begin position="91"/>
        <end position="103"/>
    </location>
</feature>
<evidence type="ECO:0000313" key="2">
    <source>
        <dbReference type="EMBL" id="QHU18469.1"/>
    </source>
</evidence>
<feature type="region of interest" description="Disordered" evidence="1">
    <location>
        <begin position="91"/>
        <end position="135"/>
    </location>
</feature>
<proteinExistence type="predicted"/>
<organism evidence="2">
    <name type="scientific">viral metagenome</name>
    <dbReference type="NCBI Taxonomy" id="1070528"/>
    <lineage>
        <taxon>unclassified sequences</taxon>
        <taxon>metagenomes</taxon>
        <taxon>organismal metagenomes</taxon>
    </lineage>
</organism>
<reference evidence="2" key="1">
    <citation type="journal article" date="2020" name="Nature">
        <title>Giant virus diversity and host interactions through global metagenomics.</title>
        <authorList>
            <person name="Schulz F."/>
            <person name="Roux S."/>
            <person name="Paez-Espino D."/>
            <person name="Jungbluth S."/>
            <person name="Walsh D.A."/>
            <person name="Denef V.J."/>
            <person name="McMahon K.D."/>
            <person name="Konstantinidis K.T."/>
            <person name="Eloe-Fadrosh E.A."/>
            <person name="Kyrpides N.C."/>
            <person name="Woyke T."/>
        </authorList>
    </citation>
    <scope>NUCLEOTIDE SEQUENCE</scope>
    <source>
        <strain evidence="2">GVMAG-S-3300013006-138</strain>
    </source>
</reference>
<name>A0A6C0KLG7_9ZZZZ</name>
<evidence type="ECO:0000256" key="1">
    <source>
        <dbReference type="SAM" id="MobiDB-lite"/>
    </source>
</evidence>
<feature type="compositionally biased region" description="Basic residues" evidence="1">
    <location>
        <begin position="108"/>
        <end position="135"/>
    </location>
</feature>
<sequence>MATPTFIAEDADDLYTRLLQYEIQIVKEQKTLTKERSKEIENQIDAFYTEYNKLFESLREFQMQDRIDNIKSALQRIQGIATMRWFLNNSNSNSGLNTNSNNNMTGGKKSRKAKKSKKSKASKKTKKSRKTRSNK</sequence>
<accession>A0A6C0KLG7</accession>
<dbReference type="EMBL" id="MN740933">
    <property type="protein sequence ID" value="QHU18469.1"/>
    <property type="molecule type" value="Genomic_DNA"/>
</dbReference>
<protein>
    <submittedName>
        <fullName evidence="2">Uncharacterized protein</fullName>
    </submittedName>
</protein>
<dbReference type="AlphaFoldDB" id="A0A6C0KLG7"/>